<dbReference type="GO" id="GO:0016787">
    <property type="term" value="F:hydrolase activity"/>
    <property type="evidence" value="ECO:0007669"/>
    <property type="project" value="UniProtKB-KW"/>
</dbReference>
<protein>
    <recommendedName>
        <fullName evidence="7">Reverse transcriptase RNase H-like domain-containing protein</fullName>
    </recommendedName>
</protein>
<dbReference type="Proteomes" id="UP001172457">
    <property type="component" value="Unassembled WGS sequence"/>
</dbReference>
<proteinExistence type="predicted"/>
<reference evidence="10" key="1">
    <citation type="submission" date="2023-03" db="EMBL/GenBank/DDBJ databases">
        <title>Chromosome-scale reference genome and RAD-based genetic map of yellow starthistle (Centaurea solstitialis) reveal putative structural variation and QTLs associated with invader traits.</title>
        <authorList>
            <person name="Reatini B."/>
            <person name="Cang F.A."/>
            <person name="Jiang Q."/>
            <person name="Mckibben M.T.W."/>
            <person name="Barker M.S."/>
            <person name="Rieseberg L.H."/>
            <person name="Dlugosch K.M."/>
        </authorList>
    </citation>
    <scope>NUCLEOTIDE SEQUENCE</scope>
    <source>
        <strain evidence="10">CAN-66</strain>
        <tissue evidence="10">Leaf</tissue>
    </source>
</reference>
<dbReference type="PANTHER" id="PTHR48475:SF1">
    <property type="entry name" value="RNASE H TYPE-1 DOMAIN-CONTAINING PROTEIN"/>
    <property type="match status" value="1"/>
</dbReference>
<dbReference type="InterPro" id="IPR043502">
    <property type="entry name" value="DNA/RNA_pol_sf"/>
</dbReference>
<evidence type="ECO:0000313" key="10">
    <source>
        <dbReference type="EMBL" id="KAJ9535968.1"/>
    </source>
</evidence>
<dbReference type="PANTHER" id="PTHR48475">
    <property type="entry name" value="RIBONUCLEASE H"/>
    <property type="match status" value="1"/>
</dbReference>
<dbReference type="SUPFAM" id="SSF56672">
    <property type="entry name" value="DNA/RNA polymerases"/>
    <property type="match status" value="1"/>
</dbReference>
<keyword evidence="5" id="KW-0378">Hydrolase</keyword>
<feature type="domain" description="Reverse transcriptase RNase H-like" evidence="7">
    <location>
        <begin position="29"/>
        <end position="108"/>
    </location>
</feature>
<keyword evidence="1" id="KW-0808">Transferase</keyword>
<dbReference type="Pfam" id="PF17917">
    <property type="entry name" value="RT_RNaseH"/>
    <property type="match status" value="1"/>
</dbReference>
<sequence>MKLLDGSWFTRIYYADGLSTIIPYAPIRSDSGQEQAVYYLSRVLQGPKKNYSPIEKMCLSLYFAATKLRHYFLSTTVLVIARTDLIKYMLTRPVLKGIIGKWILGLSELTFRYVPMKAVKGQAFADFLADHAMNVFEPVELDEEVLAFAEVVPWTLYFDGSSTLGAAGAGVVLISPSGQASC</sequence>
<evidence type="ECO:0000313" key="8">
    <source>
        <dbReference type="EMBL" id="KAJ9535541.1"/>
    </source>
</evidence>
<dbReference type="EMBL" id="JARYMX010000085">
    <property type="protein sequence ID" value="KAJ9535968.1"/>
    <property type="molecule type" value="Genomic_DNA"/>
</dbReference>
<dbReference type="EMBL" id="JARYMX010000166">
    <property type="protein sequence ID" value="KAJ9535668.1"/>
    <property type="molecule type" value="Genomic_DNA"/>
</dbReference>
<evidence type="ECO:0000256" key="3">
    <source>
        <dbReference type="ARBA" id="ARBA00022722"/>
    </source>
</evidence>
<name>A0AA38SBS3_9ASTR</name>
<evidence type="ECO:0000313" key="9">
    <source>
        <dbReference type="EMBL" id="KAJ9535668.1"/>
    </source>
</evidence>
<gene>
    <name evidence="10" type="ORF">OSB04_un000860</name>
    <name evidence="9" type="ORF">OSB04_un001179</name>
    <name evidence="8" type="ORF">OSB04_un001321</name>
</gene>
<organism evidence="10 11">
    <name type="scientific">Centaurea solstitialis</name>
    <name type="common">yellow star-thistle</name>
    <dbReference type="NCBI Taxonomy" id="347529"/>
    <lineage>
        <taxon>Eukaryota</taxon>
        <taxon>Viridiplantae</taxon>
        <taxon>Streptophyta</taxon>
        <taxon>Embryophyta</taxon>
        <taxon>Tracheophyta</taxon>
        <taxon>Spermatophyta</taxon>
        <taxon>Magnoliopsida</taxon>
        <taxon>eudicotyledons</taxon>
        <taxon>Gunneridae</taxon>
        <taxon>Pentapetalae</taxon>
        <taxon>asterids</taxon>
        <taxon>campanulids</taxon>
        <taxon>Asterales</taxon>
        <taxon>Asteraceae</taxon>
        <taxon>Carduoideae</taxon>
        <taxon>Cardueae</taxon>
        <taxon>Centaureinae</taxon>
        <taxon>Centaurea</taxon>
    </lineage>
</organism>
<accession>A0AA38SBS3</accession>
<dbReference type="GO" id="GO:0003964">
    <property type="term" value="F:RNA-directed DNA polymerase activity"/>
    <property type="evidence" value="ECO:0007669"/>
    <property type="project" value="UniProtKB-KW"/>
</dbReference>
<dbReference type="GO" id="GO:0004519">
    <property type="term" value="F:endonuclease activity"/>
    <property type="evidence" value="ECO:0007669"/>
    <property type="project" value="UniProtKB-KW"/>
</dbReference>
<evidence type="ECO:0000256" key="1">
    <source>
        <dbReference type="ARBA" id="ARBA00022679"/>
    </source>
</evidence>
<comment type="caution">
    <text evidence="10">The sequence shown here is derived from an EMBL/GenBank/DDBJ whole genome shotgun (WGS) entry which is preliminary data.</text>
</comment>
<evidence type="ECO:0000256" key="5">
    <source>
        <dbReference type="ARBA" id="ARBA00022801"/>
    </source>
</evidence>
<evidence type="ECO:0000313" key="11">
    <source>
        <dbReference type="Proteomes" id="UP001172457"/>
    </source>
</evidence>
<evidence type="ECO:0000259" key="7">
    <source>
        <dbReference type="Pfam" id="PF17917"/>
    </source>
</evidence>
<dbReference type="InterPro" id="IPR041373">
    <property type="entry name" value="RT_RNaseH"/>
</dbReference>
<evidence type="ECO:0000256" key="2">
    <source>
        <dbReference type="ARBA" id="ARBA00022695"/>
    </source>
</evidence>
<keyword evidence="6" id="KW-0695">RNA-directed DNA polymerase</keyword>
<dbReference type="AlphaFoldDB" id="A0AA38SBS3"/>
<keyword evidence="3" id="KW-0540">Nuclease</keyword>
<keyword evidence="4" id="KW-0255">Endonuclease</keyword>
<keyword evidence="11" id="KW-1185">Reference proteome</keyword>
<evidence type="ECO:0000256" key="6">
    <source>
        <dbReference type="ARBA" id="ARBA00022918"/>
    </source>
</evidence>
<evidence type="ECO:0000256" key="4">
    <source>
        <dbReference type="ARBA" id="ARBA00022759"/>
    </source>
</evidence>
<keyword evidence="2" id="KW-0548">Nucleotidyltransferase</keyword>
<dbReference type="EMBL" id="JARYMX010000204">
    <property type="protein sequence ID" value="KAJ9535541.1"/>
    <property type="molecule type" value="Genomic_DNA"/>
</dbReference>